<name>A0ABY5DZI7_9ACTN</name>
<accession>A0ABY5DZI7</accession>
<keyword evidence="4 6" id="KW-0472">Membrane</keyword>
<feature type="transmembrane region" description="Helical" evidence="6">
    <location>
        <begin position="20"/>
        <end position="40"/>
    </location>
</feature>
<gene>
    <name evidence="7" type="ORF">NBH00_17850</name>
</gene>
<sequence length="116" mass="11921">MPKFLAYGWELDNFRRFGLPAAPVWVIAAGVLELAGGVLLARRTLIVPCALLLAVTMVVAVAVSGIAQGDVIPSLTVAPALLAALLWLLGRATRAPGGAERAPGGPERAPSGAETR</sequence>
<feature type="compositionally biased region" description="Low complexity" evidence="5">
    <location>
        <begin position="95"/>
        <end position="110"/>
    </location>
</feature>
<feature type="transmembrane region" description="Helical" evidence="6">
    <location>
        <begin position="72"/>
        <end position="89"/>
    </location>
</feature>
<evidence type="ECO:0000256" key="2">
    <source>
        <dbReference type="ARBA" id="ARBA00022692"/>
    </source>
</evidence>
<keyword evidence="2 6" id="KW-0812">Transmembrane</keyword>
<feature type="region of interest" description="Disordered" evidence="5">
    <location>
        <begin position="95"/>
        <end position="116"/>
    </location>
</feature>
<keyword evidence="8" id="KW-1185">Reference proteome</keyword>
<evidence type="ECO:0000313" key="7">
    <source>
        <dbReference type="EMBL" id="UTI67091.1"/>
    </source>
</evidence>
<dbReference type="Pfam" id="PF07681">
    <property type="entry name" value="DoxX"/>
    <property type="match status" value="1"/>
</dbReference>
<feature type="transmembrane region" description="Helical" evidence="6">
    <location>
        <begin position="45"/>
        <end position="66"/>
    </location>
</feature>
<dbReference type="EMBL" id="CP098502">
    <property type="protein sequence ID" value="UTI67091.1"/>
    <property type="molecule type" value="Genomic_DNA"/>
</dbReference>
<comment type="subcellular location">
    <subcellularLocation>
        <location evidence="1">Membrane</location>
        <topology evidence="1">Multi-pass membrane protein</topology>
    </subcellularLocation>
</comment>
<reference evidence="7 8" key="1">
    <citation type="submission" date="2022-06" db="EMBL/GenBank/DDBJ databases">
        <title>Paraconexibacter antarcticus.</title>
        <authorList>
            <person name="Kim C.S."/>
        </authorList>
    </citation>
    <scope>NUCLEOTIDE SEQUENCE [LARGE SCALE GENOMIC DNA]</scope>
    <source>
        <strain evidence="7 8">02-257</strain>
    </source>
</reference>
<evidence type="ECO:0000256" key="5">
    <source>
        <dbReference type="SAM" id="MobiDB-lite"/>
    </source>
</evidence>
<evidence type="ECO:0000256" key="1">
    <source>
        <dbReference type="ARBA" id="ARBA00004141"/>
    </source>
</evidence>
<evidence type="ECO:0000256" key="3">
    <source>
        <dbReference type="ARBA" id="ARBA00022989"/>
    </source>
</evidence>
<evidence type="ECO:0000256" key="4">
    <source>
        <dbReference type="ARBA" id="ARBA00023136"/>
    </source>
</evidence>
<organism evidence="7 8">
    <name type="scientific">Paraconexibacter antarcticus</name>
    <dbReference type="NCBI Taxonomy" id="2949664"/>
    <lineage>
        <taxon>Bacteria</taxon>
        <taxon>Bacillati</taxon>
        <taxon>Actinomycetota</taxon>
        <taxon>Thermoleophilia</taxon>
        <taxon>Solirubrobacterales</taxon>
        <taxon>Paraconexibacteraceae</taxon>
        <taxon>Paraconexibacter</taxon>
    </lineage>
</organism>
<dbReference type="InterPro" id="IPR032808">
    <property type="entry name" value="DoxX"/>
</dbReference>
<evidence type="ECO:0000256" key="6">
    <source>
        <dbReference type="SAM" id="Phobius"/>
    </source>
</evidence>
<evidence type="ECO:0000313" key="8">
    <source>
        <dbReference type="Proteomes" id="UP001056035"/>
    </source>
</evidence>
<proteinExistence type="predicted"/>
<keyword evidence="3 6" id="KW-1133">Transmembrane helix</keyword>
<dbReference type="Proteomes" id="UP001056035">
    <property type="component" value="Chromosome"/>
</dbReference>
<protein>
    <submittedName>
        <fullName evidence="7">DoxX family membrane protein</fullName>
    </submittedName>
</protein>